<dbReference type="GO" id="GO:0016020">
    <property type="term" value="C:membrane"/>
    <property type="evidence" value="ECO:0007669"/>
    <property type="project" value="UniProtKB-SubCell"/>
</dbReference>
<dbReference type="NCBIfam" id="TIGR01494">
    <property type="entry name" value="ATPase_P-type"/>
    <property type="match status" value="1"/>
</dbReference>
<sequence>MAPPHIAIPPRGPGALLSAKWTHMATTTLRVGGMTCGACTSAVEAGFKGVEGVGNVSVSLVMERAVVMHDPDLISAEQVSGIIQDRGFEAQVLATDLLSPAVTRFQSADESPALATTTVAIKGMTCGACTSAVEGGFTNVPGLKHFSISLLSERAVIEHDPALLTPEQIAEIIEDRGFDAEIVDTANSSNPARDTESADPPSNVATTTVAIEGMTCGACTSAVEGGFKGVDGVLKFNISLLAERVVITHDVTKLSADQIAQAIEDRGFDASVLSTVIDVGHHSASSSTAQLKVYGSPDATAAKTLEETLRALPGVTQDNNAQLESLAKTREITEWRTAFRTSLSFALPVFIIGMILPMAIPALDFGNMALIPGLYLGDVLCLFLTMPVQFGIGRRFYVSAYKSVKHGSPTMDVLVILGTSCAFFFSVFSMLVSLLVPPHTRPSTIFDTSTMLITFITLGRYMENRAKGQTSKALSRLMSLAPSMATIYADPIAVEKAAEDWKRVGDRLIGGTVNGTGRVDFRVTRAGRDTQLSQIVKLVQDAQTTRAPIQQLADTLAGYFVPTIIVLGLTTFLAWMVLSHVLPNPPQIFLQDASGGKIMVCVKLCVSVIVFACPCALGLATPTAVMVGTGIGAENGILIKGGGALERTTKVTKVVLDKTGTITHGKMSVAKMTVVPLWKDNEWRRRLWWSIVGLAEMGSEHPVGKAILAAAKEEVGVESEGAIAGSVGDFKVTVGKGVTVLVEPHSAAETVRYKVLAGNVRHLQENGVEIPDDAIEASEELNAATRKNPSKTSTMAGTTNIFIAIDGKYTGHLCLADTIKDGAAGAISVLHRMGIKTAMVTGDQRSTALAVAAAVGISADDVFAGVSPDQKQSIIKQVQSQGEVVAMRSKRQYADGLCFFPLLIRRSHSAVPPRRNHGKVPKSLALGLTLLAVPVIVVQIILYSTFPILLLFVSRRFNACLVAIVKEDKQPRKHEARGRDIARTPTKQTRAI</sequence>
<dbReference type="eggNOG" id="KOG0207">
    <property type="taxonomic scope" value="Eukaryota"/>
</dbReference>
<keyword evidence="7" id="KW-1278">Translocase</keyword>
<evidence type="ECO:0000256" key="9">
    <source>
        <dbReference type="ARBA" id="ARBA00023136"/>
    </source>
</evidence>
<dbReference type="InterPro" id="IPR059000">
    <property type="entry name" value="ATPase_P-type_domA"/>
</dbReference>
<evidence type="ECO:0000256" key="5">
    <source>
        <dbReference type="ARBA" id="ARBA00022796"/>
    </source>
</evidence>
<accession>T5ABQ2</accession>
<protein>
    <submittedName>
        <fullName evidence="13">P-type ATPase</fullName>
    </submittedName>
</protein>
<dbReference type="GO" id="GO:0005524">
    <property type="term" value="F:ATP binding"/>
    <property type="evidence" value="ECO:0007669"/>
    <property type="project" value="InterPro"/>
</dbReference>
<feature type="region of interest" description="Disordered" evidence="10">
    <location>
        <begin position="973"/>
        <end position="992"/>
    </location>
</feature>
<dbReference type="InterPro" id="IPR018303">
    <property type="entry name" value="ATPase_P-typ_P_site"/>
</dbReference>
<dbReference type="FunFam" id="3.30.70.100:FF:000001">
    <property type="entry name" value="ATPase copper transporting beta"/>
    <property type="match status" value="3"/>
</dbReference>
<dbReference type="InterPro" id="IPR006121">
    <property type="entry name" value="HMA_dom"/>
</dbReference>
<dbReference type="SUPFAM" id="SSF81660">
    <property type="entry name" value="Metal cation-transporting ATPase, ATP-binding domain N"/>
    <property type="match status" value="1"/>
</dbReference>
<dbReference type="InterPro" id="IPR006122">
    <property type="entry name" value="HMA_Cu_ion-bd"/>
</dbReference>
<keyword evidence="8 11" id="KW-1133">Transmembrane helix</keyword>
<dbReference type="GO" id="GO:0055070">
    <property type="term" value="P:copper ion homeostasis"/>
    <property type="evidence" value="ECO:0007669"/>
    <property type="project" value="TreeGrafter"/>
</dbReference>
<feature type="transmembrane region" description="Helical" evidence="11">
    <location>
        <begin position="345"/>
        <end position="363"/>
    </location>
</feature>
<dbReference type="OrthoDB" id="432719at2759"/>
<keyword evidence="2 11" id="KW-0812">Transmembrane</keyword>
<feature type="domain" description="HMA" evidence="12">
    <location>
        <begin position="205"/>
        <end position="271"/>
    </location>
</feature>
<dbReference type="GO" id="GO:0005507">
    <property type="term" value="F:copper ion binding"/>
    <property type="evidence" value="ECO:0007669"/>
    <property type="project" value="InterPro"/>
</dbReference>
<evidence type="ECO:0000256" key="1">
    <source>
        <dbReference type="ARBA" id="ARBA00004127"/>
    </source>
</evidence>
<dbReference type="InterPro" id="IPR023299">
    <property type="entry name" value="ATPase_P-typ_cyto_dom_N"/>
</dbReference>
<evidence type="ECO:0000256" key="7">
    <source>
        <dbReference type="ARBA" id="ARBA00022967"/>
    </source>
</evidence>
<dbReference type="GO" id="GO:0016887">
    <property type="term" value="F:ATP hydrolysis activity"/>
    <property type="evidence" value="ECO:0007669"/>
    <property type="project" value="InterPro"/>
</dbReference>
<dbReference type="PROSITE" id="PS00154">
    <property type="entry name" value="ATPASE_E1_E2"/>
    <property type="match status" value="1"/>
</dbReference>
<keyword evidence="5" id="KW-0187">Copper transport</keyword>
<evidence type="ECO:0000256" key="11">
    <source>
        <dbReference type="SAM" id="Phobius"/>
    </source>
</evidence>
<dbReference type="Proteomes" id="UP000019374">
    <property type="component" value="Unassembled WGS sequence"/>
</dbReference>
<dbReference type="HOGENOM" id="CLU_001771_0_1_1"/>
<dbReference type="SUPFAM" id="SSF55008">
    <property type="entry name" value="HMA, heavy metal-associated domain"/>
    <property type="match status" value="3"/>
</dbReference>
<dbReference type="InterPro" id="IPR036412">
    <property type="entry name" value="HAD-like_sf"/>
</dbReference>
<feature type="transmembrane region" description="Helical" evidence="11">
    <location>
        <begin position="556"/>
        <end position="578"/>
    </location>
</feature>
<dbReference type="EMBL" id="KE652258">
    <property type="protein sequence ID" value="EQL02890.1"/>
    <property type="molecule type" value="Genomic_DNA"/>
</dbReference>
<dbReference type="SUPFAM" id="SSF81665">
    <property type="entry name" value="Calcium ATPase, transmembrane domain M"/>
    <property type="match status" value="1"/>
</dbReference>
<dbReference type="PANTHER" id="PTHR43520">
    <property type="entry name" value="ATP7, ISOFORM B"/>
    <property type="match status" value="1"/>
</dbReference>
<feature type="transmembrane region" description="Helical" evidence="11">
    <location>
        <begin position="442"/>
        <end position="462"/>
    </location>
</feature>
<evidence type="ECO:0000259" key="12">
    <source>
        <dbReference type="PROSITE" id="PS50846"/>
    </source>
</evidence>
<dbReference type="Gene3D" id="3.40.50.1000">
    <property type="entry name" value="HAD superfamily/HAD-like"/>
    <property type="match status" value="1"/>
</dbReference>
<evidence type="ECO:0000256" key="10">
    <source>
        <dbReference type="SAM" id="MobiDB-lite"/>
    </source>
</evidence>
<dbReference type="SUPFAM" id="SSF56784">
    <property type="entry name" value="HAD-like"/>
    <property type="match status" value="1"/>
</dbReference>
<feature type="domain" description="HMA" evidence="12">
    <location>
        <begin position="115"/>
        <end position="181"/>
    </location>
</feature>
<dbReference type="Gene3D" id="3.40.1110.10">
    <property type="entry name" value="Calcium-transporting ATPase, cytoplasmic domain N"/>
    <property type="match status" value="1"/>
</dbReference>
<dbReference type="AlphaFoldDB" id="T5ABQ2"/>
<dbReference type="NCBIfam" id="TIGR00003">
    <property type="entry name" value="copper ion binding protein"/>
    <property type="match status" value="2"/>
</dbReference>
<evidence type="ECO:0000256" key="2">
    <source>
        <dbReference type="ARBA" id="ARBA00022692"/>
    </source>
</evidence>
<dbReference type="PANTHER" id="PTHR43520:SF8">
    <property type="entry name" value="P-TYPE CU(+) TRANSPORTER"/>
    <property type="match status" value="1"/>
</dbReference>
<feature type="domain" description="HMA" evidence="12">
    <location>
        <begin position="25"/>
        <end position="91"/>
    </location>
</feature>
<keyword evidence="6" id="KW-0460">Magnesium</keyword>
<gene>
    <name evidence="13" type="ORF">OCS_01390</name>
</gene>
<dbReference type="Gene3D" id="2.70.150.10">
    <property type="entry name" value="Calcium-transporting ATPase, cytoplasmic transduction domain A"/>
    <property type="match status" value="1"/>
</dbReference>
<evidence type="ECO:0000256" key="3">
    <source>
        <dbReference type="ARBA" id="ARBA00022723"/>
    </source>
</evidence>
<keyword evidence="3" id="KW-0479">Metal-binding</keyword>
<dbReference type="Pfam" id="PF00403">
    <property type="entry name" value="HMA"/>
    <property type="match status" value="3"/>
</dbReference>
<keyword evidence="5" id="KW-0406">Ion transport</keyword>
<evidence type="ECO:0000313" key="14">
    <source>
        <dbReference type="Proteomes" id="UP000019374"/>
    </source>
</evidence>
<dbReference type="CDD" id="cd00371">
    <property type="entry name" value="HMA"/>
    <property type="match status" value="3"/>
</dbReference>
<dbReference type="InterPro" id="IPR023214">
    <property type="entry name" value="HAD_sf"/>
</dbReference>
<name>T5ABQ2_OPHSC</name>
<comment type="subcellular location">
    <subcellularLocation>
        <location evidence="1">Endomembrane system</location>
        <topology evidence="1">Multi-pass membrane protein</topology>
    </subcellularLocation>
</comment>
<keyword evidence="5" id="KW-0186">Copper</keyword>
<dbReference type="Gene3D" id="3.30.70.100">
    <property type="match status" value="3"/>
</dbReference>
<dbReference type="Pfam" id="PF00702">
    <property type="entry name" value="Hydrolase"/>
    <property type="match status" value="1"/>
</dbReference>
<evidence type="ECO:0000256" key="6">
    <source>
        <dbReference type="ARBA" id="ARBA00022842"/>
    </source>
</evidence>
<feature type="transmembrane region" description="Helical" evidence="11">
    <location>
        <begin position="598"/>
        <end position="620"/>
    </location>
</feature>
<proteinExistence type="predicted"/>
<keyword evidence="9 11" id="KW-0472">Membrane</keyword>
<keyword evidence="5" id="KW-0813">Transport</keyword>
<dbReference type="InterPro" id="IPR001757">
    <property type="entry name" value="P_typ_ATPase"/>
</dbReference>
<keyword evidence="4" id="KW-0677">Repeat</keyword>
<evidence type="ECO:0000256" key="8">
    <source>
        <dbReference type="ARBA" id="ARBA00022989"/>
    </source>
</evidence>
<reference evidence="13 14" key="1">
    <citation type="journal article" date="2013" name="Chin. Sci. Bull.">
        <title>Genome survey uncovers the secrets of sex and lifestyle in caterpillar fungus.</title>
        <authorList>
            <person name="Hu X."/>
            <person name="Zhang Y."/>
            <person name="Xiao G."/>
            <person name="Zheng P."/>
            <person name="Xia Y."/>
            <person name="Zhang X."/>
            <person name="St Leger R.J."/>
            <person name="Liu X."/>
            <person name="Wang C."/>
        </authorList>
    </citation>
    <scope>NUCLEOTIDE SEQUENCE [LARGE SCALE GENOMIC DNA]</scope>
    <source>
        <strain evidence="14">Co18 / CGMCC 3.14243</strain>
        <tissue evidence="13">Fruit-body</tissue>
    </source>
</reference>
<dbReference type="PROSITE" id="PS50846">
    <property type="entry name" value="HMA_2"/>
    <property type="match status" value="3"/>
</dbReference>
<dbReference type="InterPro" id="IPR036163">
    <property type="entry name" value="HMA_dom_sf"/>
</dbReference>
<evidence type="ECO:0000256" key="4">
    <source>
        <dbReference type="ARBA" id="ARBA00022737"/>
    </source>
</evidence>
<dbReference type="Pfam" id="PF00122">
    <property type="entry name" value="E1-E2_ATPase"/>
    <property type="match status" value="1"/>
</dbReference>
<dbReference type="InterPro" id="IPR023298">
    <property type="entry name" value="ATPase_P-typ_TM_dom_sf"/>
</dbReference>
<evidence type="ECO:0000313" key="13">
    <source>
        <dbReference type="EMBL" id="EQL02890.1"/>
    </source>
</evidence>
<dbReference type="GO" id="GO:0043682">
    <property type="term" value="F:P-type divalent copper transporter activity"/>
    <property type="evidence" value="ECO:0007669"/>
    <property type="project" value="TreeGrafter"/>
</dbReference>
<feature type="transmembrane region" description="Helical" evidence="11">
    <location>
        <begin position="413"/>
        <end position="436"/>
    </location>
</feature>
<feature type="transmembrane region" description="Helical" evidence="11">
    <location>
        <begin position="924"/>
        <end position="942"/>
    </location>
</feature>
<organism evidence="13 14">
    <name type="scientific">Ophiocordyceps sinensis (strain Co18 / CGMCC 3.14243)</name>
    <name type="common">Yarsagumba caterpillar fungus</name>
    <name type="synonym">Hirsutella sinensis</name>
    <dbReference type="NCBI Taxonomy" id="911162"/>
    <lineage>
        <taxon>Eukaryota</taxon>
        <taxon>Fungi</taxon>
        <taxon>Dikarya</taxon>
        <taxon>Ascomycota</taxon>
        <taxon>Pezizomycotina</taxon>
        <taxon>Sordariomycetes</taxon>
        <taxon>Hypocreomycetidae</taxon>
        <taxon>Hypocreales</taxon>
        <taxon>Ophiocordycipitaceae</taxon>
        <taxon>Ophiocordyceps</taxon>
    </lineage>
</organism>
<feature type="transmembrane region" description="Helical" evidence="11">
    <location>
        <begin position="369"/>
        <end position="392"/>
    </location>
</feature>